<organism evidence="10 11">
    <name type="scientific">Brooklawnia cerclae</name>
    <dbReference type="NCBI Taxonomy" id="349934"/>
    <lineage>
        <taxon>Bacteria</taxon>
        <taxon>Bacillati</taxon>
        <taxon>Actinomycetota</taxon>
        <taxon>Actinomycetes</taxon>
        <taxon>Propionibacteriales</taxon>
        <taxon>Propionibacteriaceae</taxon>
        <taxon>Brooklawnia</taxon>
    </lineage>
</organism>
<dbReference type="PANTHER" id="PTHR34702">
    <property type="entry name" value="NA(+)/H(+) ANTIPORTER SUBUNIT F1"/>
    <property type="match status" value="1"/>
</dbReference>
<name>A0ABX0SLG2_9ACTN</name>
<keyword evidence="6 9" id="KW-1133">Transmembrane helix</keyword>
<dbReference type="InterPro" id="IPR007208">
    <property type="entry name" value="MrpF/PhaF-like"/>
</dbReference>
<keyword evidence="3" id="KW-0813">Transport</keyword>
<evidence type="ECO:0000256" key="6">
    <source>
        <dbReference type="ARBA" id="ARBA00022989"/>
    </source>
</evidence>
<dbReference type="Pfam" id="PF04066">
    <property type="entry name" value="MrpF_PhaF"/>
    <property type="match status" value="1"/>
</dbReference>
<evidence type="ECO:0000256" key="4">
    <source>
        <dbReference type="ARBA" id="ARBA00022475"/>
    </source>
</evidence>
<keyword evidence="5 9" id="KW-0812">Transmembrane</keyword>
<comment type="similarity">
    <text evidence="2">Belongs to the CPA3 antiporters (TC 2.A.63) subunit F family.</text>
</comment>
<comment type="subcellular location">
    <subcellularLocation>
        <location evidence="1">Cell membrane</location>
        <topology evidence="1">Multi-pass membrane protein</topology>
    </subcellularLocation>
</comment>
<evidence type="ECO:0000256" key="5">
    <source>
        <dbReference type="ARBA" id="ARBA00022692"/>
    </source>
</evidence>
<evidence type="ECO:0000256" key="3">
    <source>
        <dbReference type="ARBA" id="ARBA00022448"/>
    </source>
</evidence>
<feature type="transmembrane region" description="Helical" evidence="9">
    <location>
        <begin position="6"/>
        <end position="23"/>
    </location>
</feature>
<accession>A0ABX0SLG2</accession>
<feature type="transmembrane region" description="Helical" evidence="9">
    <location>
        <begin position="35"/>
        <end position="53"/>
    </location>
</feature>
<sequence>MITVLYICLGALVVAMALVLVRLERGPSNLDRAVGLDVMTSAAVGIVVVVMALTGRVDLLPLLVVFAAVGFLGSTVIARFSQAEAIGEGRMLSREEVAAIPESMLDEAAPPVHPDAEDEEDAS</sequence>
<evidence type="ECO:0000256" key="1">
    <source>
        <dbReference type="ARBA" id="ARBA00004651"/>
    </source>
</evidence>
<evidence type="ECO:0000256" key="9">
    <source>
        <dbReference type="SAM" id="Phobius"/>
    </source>
</evidence>
<dbReference type="Proteomes" id="UP000749311">
    <property type="component" value="Unassembled WGS sequence"/>
</dbReference>
<evidence type="ECO:0000256" key="8">
    <source>
        <dbReference type="SAM" id="MobiDB-lite"/>
    </source>
</evidence>
<evidence type="ECO:0000313" key="10">
    <source>
        <dbReference type="EMBL" id="NIH58769.1"/>
    </source>
</evidence>
<gene>
    <name evidence="10" type="ORF">FB473_003470</name>
</gene>
<protein>
    <submittedName>
        <fullName evidence="10">Multicomponent Na+:H+ antiporter subunit F</fullName>
    </submittedName>
</protein>
<reference evidence="10 11" key="1">
    <citation type="submission" date="2020-02" db="EMBL/GenBank/DDBJ databases">
        <title>Sequencing the genomes of 1000 actinobacteria strains.</title>
        <authorList>
            <person name="Klenk H.-P."/>
        </authorList>
    </citation>
    <scope>NUCLEOTIDE SEQUENCE [LARGE SCALE GENOMIC DNA]</scope>
    <source>
        <strain evidence="10 11">DSM 19609</strain>
    </source>
</reference>
<dbReference type="RefSeq" id="WP_167171879.1">
    <property type="nucleotide sequence ID" value="NZ_BAAAOO010000006.1"/>
</dbReference>
<keyword evidence="7 9" id="KW-0472">Membrane</keyword>
<keyword evidence="11" id="KW-1185">Reference proteome</keyword>
<dbReference type="EMBL" id="JAAMOZ010000005">
    <property type="protein sequence ID" value="NIH58769.1"/>
    <property type="molecule type" value="Genomic_DNA"/>
</dbReference>
<evidence type="ECO:0000256" key="7">
    <source>
        <dbReference type="ARBA" id="ARBA00023136"/>
    </source>
</evidence>
<keyword evidence="4" id="KW-1003">Cell membrane</keyword>
<proteinExistence type="inferred from homology"/>
<feature type="transmembrane region" description="Helical" evidence="9">
    <location>
        <begin position="59"/>
        <end position="81"/>
    </location>
</feature>
<evidence type="ECO:0000256" key="2">
    <source>
        <dbReference type="ARBA" id="ARBA00009212"/>
    </source>
</evidence>
<comment type="caution">
    <text evidence="10">The sequence shown here is derived from an EMBL/GenBank/DDBJ whole genome shotgun (WGS) entry which is preliminary data.</text>
</comment>
<dbReference type="PANTHER" id="PTHR34702:SF1">
    <property type="entry name" value="NA(+)_H(+) ANTIPORTER SUBUNIT F"/>
    <property type="match status" value="1"/>
</dbReference>
<evidence type="ECO:0000313" key="11">
    <source>
        <dbReference type="Proteomes" id="UP000749311"/>
    </source>
</evidence>
<feature type="region of interest" description="Disordered" evidence="8">
    <location>
        <begin position="104"/>
        <end position="123"/>
    </location>
</feature>